<feature type="region of interest" description="Disordered" evidence="1">
    <location>
        <begin position="146"/>
        <end position="170"/>
    </location>
</feature>
<feature type="region of interest" description="Disordered" evidence="1">
    <location>
        <begin position="862"/>
        <end position="895"/>
    </location>
</feature>
<evidence type="ECO:0000256" key="2">
    <source>
        <dbReference type="SAM" id="SignalP"/>
    </source>
</evidence>
<feature type="region of interest" description="Disordered" evidence="1">
    <location>
        <begin position="386"/>
        <end position="410"/>
    </location>
</feature>
<feature type="signal peptide" evidence="2">
    <location>
        <begin position="1"/>
        <end position="20"/>
    </location>
</feature>
<name>A0A9N8HK27_9STRA</name>
<proteinExistence type="predicted"/>
<evidence type="ECO:0000256" key="1">
    <source>
        <dbReference type="SAM" id="MobiDB-lite"/>
    </source>
</evidence>
<keyword evidence="4" id="KW-1185">Reference proteome</keyword>
<dbReference type="OrthoDB" id="204005at2759"/>
<accession>A0A9N8HK27</accession>
<feature type="compositionally biased region" description="Acidic residues" evidence="1">
    <location>
        <begin position="51"/>
        <end position="87"/>
    </location>
</feature>
<evidence type="ECO:0000313" key="3">
    <source>
        <dbReference type="EMBL" id="CAB9513388.1"/>
    </source>
</evidence>
<feature type="compositionally biased region" description="Acidic residues" evidence="1">
    <location>
        <begin position="746"/>
        <end position="759"/>
    </location>
</feature>
<gene>
    <name evidence="3" type="ORF">SEMRO_588_G171560.1</name>
</gene>
<reference evidence="3" key="1">
    <citation type="submission" date="2020-06" db="EMBL/GenBank/DDBJ databases">
        <authorList>
            <consortium name="Plant Systems Biology data submission"/>
        </authorList>
    </citation>
    <scope>NUCLEOTIDE SEQUENCE</scope>
    <source>
        <strain evidence="3">D6</strain>
    </source>
</reference>
<feature type="region of interest" description="Disordered" evidence="1">
    <location>
        <begin position="632"/>
        <end position="791"/>
    </location>
</feature>
<feature type="compositionally biased region" description="Acidic residues" evidence="1">
    <location>
        <begin position="880"/>
        <end position="889"/>
    </location>
</feature>
<dbReference type="Proteomes" id="UP001153069">
    <property type="component" value="Unassembled WGS sequence"/>
</dbReference>
<feature type="region of interest" description="Disordered" evidence="1">
    <location>
        <begin position="184"/>
        <end position="212"/>
    </location>
</feature>
<feature type="compositionally biased region" description="Low complexity" evidence="1">
    <location>
        <begin position="772"/>
        <end position="791"/>
    </location>
</feature>
<keyword evidence="2" id="KW-0732">Signal</keyword>
<feature type="compositionally biased region" description="Acidic residues" evidence="1">
    <location>
        <begin position="389"/>
        <end position="409"/>
    </location>
</feature>
<organism evidence="3 4">
    <name type="scientific">Seminavis robusta</name>
    <dbReference type="NCBI Taxonomy" id="568900"/>
    <lineage>
        <taxon>Eukaryota</taxon>
        <taxon>Sar</taxon>
        <taxon>Stramenopiles</taxon>
        <taxon>Ochrophyta</taxon>
        <taxon>Bacillariophyta</taxon>
        <taxon>Bacillariophyceae</taxon>
        <taxon>Bacillariophycidae</taxon>
        <taxon>Naviculales</taxon>
        <taxon>Naviculaceae</taxon>
        <taxon>Seminavis</taxon>
    </lineage>
</organism>
<feature type="compositionally biased region" description="Low complexity" evidence="1">
    <location>
        <begin position="862"/>
        <end position="879"/>
    </location>
</feature>
<feature type="region of interest" description="Disordered" evidence="1">
    <location>
        <begin position="230"/>
        <end position="250"/>
    </location>
</feature>
<protein>
    <submittedName>
        <fullName evidence="3">Uncharacterized protein</fullName>
    </submittedName>
</protein>
<feature type="compositionally biased region" description="Acidic residues" evidence="1">
    <location>
        <begin position="676"/>
        <end position="686"/>
    </location>
</feature>
<comment type="caution">
    <text evidence="3">The sequence shown here is derived from an EMBL/GenBank/DDBJ whole genome shotgun (WGS) entry which is preliminary data.</text>
</comment>
<sequence>MLRVIPVLLLLVQLLAIASAGTVRGVQQDGITTVSLRQRRLMKEMGGKDTSDDEGGEYESYEEEEEEEYEEEEEEEEEYEEAEYESVEESKKGGMQKGGMAGASVPKGSMMAGESESSEPYGGMMSGASVPKGSMNKGMTVSATVGTMGGNGKSGKAKGQPKDAKKQKKVQDMAMMNKLAKEGYSGAKGGMTSMESDSTDSVSKKGSMGGGVKGGMKVSATVGSAVKAGGKMEAGAKSQPKDAGKKQKKTTVKTMMNKLAMNGGMVVEGSGDEPAEPFSVEEPMPTDAPTFSDAPPGSDRDEYGCIPSAGYTWCPELEECISFADECPVDGEEFEGPTTIVCDADMRCSVSEECTIDMGDYTIGGPYITGIEGALELPEGCDANCLGCSEEESEDPEEISSPDPEEISPDPEFPTFAPVAEIEPTMAPSFPDEPVVETAEPTPVMDAPEPTAAPTILEVPVTPGPTILEVPEMPAPTFPIEETTAPTFGTEIDLPDDASLVLVNFTLQFGFFADAIVTEPTDDDLDALTVQVEMFYTDLLANTSDDFFAFEAFVADSEFDEDAVFPVTVHYEGVAIFEGEEAPSAVELLSAMEAGDYQKFITDYVWEANSVLFFDTQSVFFTSALDDGPIYQLPTVGPEEPEIPPSSAPLEETDAPTVASTAAETDAPTVASTAAETEEREAETDAPEVPVDTDAPGLPVVTDAPETDPPAPDTEAPVVETDAPETEPPVEETDAPETEPPAVETDAPETEPPAEDTDAPIEVTDAPETEIPAVLPEPEVTEPPLVVTEPPLVATDGPIEVTEAPMEETGAPVLETEAPMEVTEAPMEVTEAPMEVTDAPELPEPDVTEPPLVVTEPPLVVTEPPAEETGAPAEVTGAPEEGEATETPDDGMTGAPEGIMTLPAEVEEDSSRVLQASMDFGFFEGTEVRQPTPEEVDGLVVQINNFYTDVLDESFENFATFEANVVNTTFFNETVGVDFDAFAFFEPGTEAPSPFEVLSVMESGDYTEFITAYVWNVTMDSIFYQTQSVQFYARI</sequence>
<evidence type="ECO:0000313" key="4">
    <source>
        <dbReference type="Proteomes" id="UP001153069"/>
    </source>
</evidence>
<feature type="region of interest" description="Disordered" evidence="1">
    <location>
        <begin position="43"/>
        <end position="123"/>
    </location>
</feature>
<feature type="compositionally biased region" description="Acidic residues" evidence="1">
    <location>
        <begin position="722"/>
        <end position="737"/>
    </location>
</feature>
<dbReference type="EMBL" id="CAICTM010000587">
    <property type="protein sequence ID" value="CAB9513388.1"/>
    <property type="molecule type" value="Genomic_DNA"/>
</dbReference>
<dbReference type="AlphaFoldDB" id="A0A9N8HK27"/>
<feature type="chain" id="PRO_5040402251" evidence="2">
    <location>
        <begin position="21"/>
        <end position="1035"/>
    </location>
</feature>